<sequence>MNIAVIVDNGAVQRFALDTLNAIDGVDEIAVFSCTNTRLPKRWLKHGAYYALNLLSVRNRLTRFVPVASGEKSIASTTEFASEYDGAWQRLPPDIVARLRAADVILKFGMGLLRVPSTGELPIPILSYHHGDPDRYRGRPAGFWEISEGAPVMGQVVQVIGDRLDAGEVVATCETKVFPWSYRATLIEAYRHSPLIINTAIRNALARRTLAKERNGRNCRLPSNGRTMAFTLAMAGRFVRRLLYGGFVEKAWNVSTASVREPSQVIAGEIPPASEWQTLPIAKDYRIYADPFYSDALGSILVEALNKRTRRGEIVSVEATGERPLIREAGHLSYPATTRIDGKEIIVPECASWSTPRAYLADADAQPLPTLRIENDERVTDPTLLQHGGRIYLFGNPRSAGASAGANVLHLWSASAIDSEFKLHPASPIRISPEGSRMGGAILNLDGRLIRFGQDFSGGYGDGLIAFEIDELTPDSYTERKIGTVRFGDRHGPHTLNFREGEMLFDWYQERVSLLAGVRRIAARLKR</sequence>
<evidence type="ECO:0000259" key="1">
    <source>
        <dbReference type="Pfam" id="PF24793"/>
    </source>
</evidence>
<dbReference type="InterPro" id="IPR036477">
    <property type="entry name" value="Formyl_transf_N_sf"/>
</dbReference>
<organism evidence="2 3">
    <name type="scientific">Sphingomonas telluris</name>
    <dbReference type="NCBI Taxonomy" id="2907998"/>
    <lineage>
        <taxon>Bacteria</taxon>
        <taxon>Pseudomonadati</taxon>
        <taxon>Pseudomonadota</taxon>
        <taxon>Alphaproteobacteria</taxon>
        <taxon>Sphingomonadales</taxon>
        <taxon>Sphingomonadaceae</taxon>
        <taxon>Sphingomonas</taxon>
    </lineage>
</organism>
<keyword evidence="3" id="KW-1185">Reference proteome</keyword>
<dbReference type="RefSeq" id="WP_241446703.1">
    <property type="nucleotide sequence ID" value="NZ_JAKZHW010000001.1"/>
</dbReference>
<accession>A0ABS9VLM5</accession>
<comment type="caution">
    <text evidence="2">The sequence shown here is derived from an EMBL/GenBank/DDBJ whole genome shotgun (WGS) entry which is preliminary data.</text>
</comment>
<reference evidence="2 3" key="1">
    <citation type="submission" date="2022-03" db="EMBL/GenBank/DDBJ databases">
        <authorList>
            <person name="Jo J.-H."/>
            <person name="Im W.-T."/>
        </authorList>
    </citation>
    <scope>NUCLEOTIDE SEQUENCE [LARGE SCALE GENOMIC DNA]</scope>
    <source>
        <strain evidence="2 3">SM33</strain>
    </source>
</reference>
<name>A0ABS9VLM5_9SPHN</name>
<dbReference type="Proteomes" id="UP001203058">
    <property type="component" value="Unassembled WGS sequence"/>
</dbReference>
<dbReference type="EMBL" id="JAKZHW010000001">
    <property type="protein sequence ID" value="MCH8615868.1"/>
    <property type="molecule type" value="Genomic_DNA"/>
</dbReference>
<feature type="domain" description="Glucosamine inositolphosphorylceramide transferase 1 N-terminal" evidence="1">
    <location>
        <begin position="326"/>
        <end position="482"/>
    </location>
</feature>
<proteinExistence type="predicted"/>
<dbReference type="Pfam" id="PF24793">
    <property type="entry name" value="GINT1_N"/>
    <property type="match status" value="1"/>
</dbReference>
<gene>
    <name evidence="2" type="ORF">LZ016_07115</name>
</gene>
<dbReference type="Gene3D" id="3.40.50.170">
    <property type="entry name" value="Formyl transferase, N-terminal domain"/>
    <property type="match status" value="1"/>
</dbReference>
<dbReference type="InterPro" id="IPR056442">
    <property type="entry name" value="GINT1_N"/>
</dbReference>
<evidence type="ECO:0000313" key="2">
    <source>
        <dbReference type="EMBL" id="MCH8615868.1"/>
    </source>
</evidence>
<protein>
    <recommendedName>
        <fullName evidence="1">Glucosamine inositolphosphorylceramide transferase 1 N-terminal domain-containing protein</fullName>
    </recommendedName>
</protein>
<dbReference type="SUPFAM" id="SSF53328">
    <property type="entry name" value="Formyltransferase"/>
    <property type="match status" value="1"/>
</dbReference>
<evidence type="ECO:0000313" key="3">
    <source>
        <dbReference type="Proteomes" id="UP001203058"/>
    </source>
</evidence>